<feature type="active site" evidence="8">
    <location>
        <position position="354"/>
    </location>
</feature>
<keyword evidence="6 8" id="KW-0378">Hydrolase</keyword>
<dbReference type="Pfam" id="PF02789">
    <property type="entry name" value="Peptidase_M17_N"/>
    <property type="match status" value="1"/>
</dbReference>
<dbReference type="NCBIfam" id="NF002077">
    <property type="entry name" value="PRK00913.2-4"/>
    <property type="match status" value="1"/>
</dbReference>
<feature type="binding site" evidence="8">
    <location>
        <position position="352"/>
    </location>
    <ligand>
        <name>Mn(2+)</name>
        <dbReference type="ChEBI" id="CHEBI:29035"/>
        <label>2</label>
    </ligand>
</feature>
<dbReference type="PROSITE" id="PS00631">
    <property type="entry name" value="CYTOSOL_AP"/>
    <property type="match status" value="1"/>
</dbReference>
<keyword evidence="7 8" id="KW-0464">Manganese</keyword>
<proteinExistence type="inferred from homology"/>
<dbReference type="PANTHER" id="PTHR11963:SF23">
    <property type="entry name" value="CYTOSOL AMINOPEPTIDASE"/>
    <property type="match status" value="1"/>
</dbReference>
<dbReference type="InterPro" id="IPR000819">
    <property type="entry name" value="Peptidase_M17_C"/>
</dbReference>
<evidence type="ECO:0000256" key="3">
    <source>
        <dbReference type="ARBA" id="ARBA00009528"/>
    </source>
</evidence>
<keyword evidence="8" id="KW-0963">Cytoplasm</keyword>
<evidence type="ECO:0000256" key="6">
    <source>
        <dbReference type="ARBA" id="ARBA00022801"/>
    </source>
</evidence>
<dbReference type="PANTHER" id="PTHR11963">
    <property type="entry name" value="LEUCINE AMINOPEPTIDASE-RELATED"/>
    <property type="match status" value="1"/>
</dbReference>
<feature type="binding site" evidence="8">
    <location>
        <position position="268"/>
    </location>
    <ligand>
        <name>Mn(2+)</name>
        <dbReference type="ChEBI" id="CHEBI:29035"/>
        <label>2</label>
    </ligand>
</feature>
<dbReference type="GO" id="GO:0004177">
    <property type="term" value="F:aminopeptidase activity"/>
    <property type="evidence" value="ECO:0007669"/>
    <property type="project" value="UniProtKB-KW"/>
</dbReference>
<reference evidence="10 11" key="2">
    <citation type="journal article" date="2021" name="Int. J. Syst. Evol. Microbiol.">
        <title>Isolation and Polyphasic Characterization of Desulfuromonas versatilis sp. Nov., an Electrogenic Bacteria Capable of Versatile Metabolism Isolated from a Graphene Oxide-Reducing Enrichment Culture.</title>
        <authorList>
            <person name="Xie L."/>
            <person name="Yoshida N."/>
            <person name="Ishii S."/>
            <person name="Meng L."/>
        </authorList>
    </citation>
    <scope>NUCLEOTIDE SEQUENCE [LARGE SCALE GENOMIC DNA]</scope>
    <source>
        <strain evidence="10 11">NIT-T3</strain>
    </source>
</reference>
<dbReference type="Proteomes" id="UP001319827">
    <property type="component" value="Chromosome"/>
</dbReference>
<comment type="cofactor">
    <cofactor evidence="8">
        <name>Mn(2+)</name>
        <dbReference type="ChEBI" id="CHEBI:29035"/>
    </cofactor>
    <text evidence="8">Binds 2 manganese ions per subunit.</text>
</comment>
<comment type="function">
    <text evidence="8">Presumably involved in the processing and regular turnover of intracellular proteins. Catalyzes the removal of unsubstituted N-terminal amino acids from various peptides.</text>
</comment>
<organism evidence="10 11">
    <name type="scientific">Desulfuromonas versatilis</name>
    <dbReference type="NCBI Taxonomy" id="2802975"/>
    <lineage>
        <taxon>Bacteria</taxon>
        <taxon>Pseudomonadati</taxon>
        <taxon>Thermodesulfobacteriota</taxon>
        <taxon>Desulfuromonadia</taxon>
        <taxon>Desulfuromonadales</taxon>
        <taxon>Desulfuromonadaceae</taxon>
        <taxon>Desulfuromonas</taxon>
    </lineage>
</organism>
<name>A0ABM8HMB4_9BACT</name>
<sequence length="498" mass="53768">MNITVKHGKILQQKTPCLVLGAYEGKLRSPLFKELDTLLEGALQRSQRDKEFSAKHREHLLLHPGKNLPADRVLLVGLGKEKGAGPERIRQAVGSVVAYLQGKRIAACTIDLDSLPFRGSTPATLAQAVTESLALASYRFDHYRTENRDDLPSPLEEIRLLVGKKSQAEQAGQGVAEALHISRGVILARDLVNEPGNTKSPDFLARRARAIAEETGMSCTILERASLEQQGFGALLGVAQGSIREPRLIVLEYRGDNGDSHPIALVGKGVVFDSGGISLKPAEKMDEMKMDMAGGAAVLGTMLSAALLKLPVHLVGVVPAVENLPSGSAIRPGDILTSLSGKTIEVLNTDAEGRLILADALTYVKRFNPRVVIDLATLTGACIIALGHHATGVMGNHEGLIRQLLKSGEHCGERLWQLPLWEEYAQQIKSDIADVKNTGGRPAGTITAAAFLQKFAEEYTWAHLDIAGTAWEEKGRPYIPKGATGVGVRLLVEYLRKR</sequence>
<reference evidence="10 11" key="1">
    <citation type="journal article" date="2016" name="C (Basel)">
        <title>Selective Growth of and Electricity Production by Marine Exoelectrogenic Bacteria in Self-Aggregated Hydrogel of Microbially Reduced Graphene Oxide.</title>
        <authorList>
            <person name="Yoshida N."/>
            <person name="Goto Y."/>
            <person name="Miyata Y."/>
        </authorList>
    </citation>
    <scope>NUCLEOTIDE SEQUENCE [LARGE SCALE GENOMIC DNA]</scope>
    <source>
        <strain evidence="10 11">NIT-T3</strain>
    </source>
</reference>
<dbReference type="NCBIfam" id="NF002074">
    <property type="entry name" value="PRK00913.1-4"/>
    <property type="match status" value="1"/>
</dbReference>
<feature type="binding site" evidence="8">
    <location>
        <position position="291"/>
    </location>
    <ligand>
        <name>Mn(2+)</name>
        <dbReference type="ChEBI" id="CHEBI:29035"/>
        <label>2</label>
    </ligand>
</feature>
<dbReference type="InterPro" id="IPR008283">
    <property type="entry name" value="Peptidase_M17_N"/>
</dbReference>
<comment type="catalytic activity">
    <reaction evidence="1 8">
        <text>Release of an N-terminal amino acid, Xaa-|-Yaa-, in which Xaa is preferably Leu, but may be other amino acids including Pro although not Arg or Lys, and Yaa may be Pro. Amino acid amides and methyl esters are also readily hydrolyzed, but rates on arylamides are exceedingly low.</text>
        <dbReference type="EC" id="3.4.11.1"/>
    </reaction>
</comment>
<evidence type="ECO:0000256" key="7">
    <source>
        <dbReference type="ARBA" id="ARBA00023211"/>
    </source>
</evidence>
<dbReference type="Gene3D" id="3.40.220.10">
    <property type="entry name" value="Leucine Aminopeptidase, subunit E, domain 1"/>
    <property type="match status" value="1"/>
</dbReference>
<dbReference type="NCBIfam" id="NF002083">
    <property type="entry name" value="PRK00913.3-5"/>
    <property type="match status" value="1"/>
</dbReference>
<dbReference type="Gene3D" id="3.40.630.10">
    <property type="entry name" value="Zn peptidases"/>
    <property type="match status" value="1"/>
</dbReference>
<evidence type="ECO:0000259" key="9">
    <source>
        <dbReference type="PROSITE" id="PS00631"/>
    </source>
</evidence>
<feature type="domain" description="Cytosol aminopeptidase" evidence="9">
    <location>
        <begin position="348"/>
        <end position="355"/>
    </location>
</feature>
<dbReference type="SUPFAM" id="SSF52949">
    <property type="entry name" value="Macro domain-like"/>
    <property type="match status" value="1"/>
</dbReference>
<evidence type="ECO:0000256" key="5">
    <source>
        <dbReference type="ARBA" id="ARBA00022670"/>
    </source>
</evidence>
<feature type="binding site" evidence="8">
    <location>
        <position position="273"/>
    </location>
    <ligand>
        <name>Mn(2+)</name>
        <dbReference type="ChEBI" id="CHEBI:29035"/>
        <label>1</label>
    </ligand>
</feature>
<dbReference type="HAMAP" id="MF_00181">
    <property type="entry name" value="Cytosol_peptidase_M17"/>
    <property type="match status" value="1"/>
</dbReference>
<protein>
    <recommendedName>
        <fullName evidence="8">Probable cytosol aminopeptidase</fullName>
        <ecNumber evidence="8">3.4.11.1</ecNumber>
    </recommendedName>
    <alternativeName>
        <fullName evidence="8">Leucine aminopeptidase</fullName>
        <shortName evidence="8">LAP</shortName>
        <ecNumber evidence="8">3.4.11.10</ecNumber>
    </alternativeName>
    <alternativeName>
        <fullName evidence="8">Leucyl aminopeptidase</fullName>
    </alternativeName>
</protein>
<feature type="binding site" evidence="8">
    <location>
        <position position="273"/>
    </location>
    <ligand>
        <name>Mn(2+)</name>
        <dbReference type="ChEBI" id="CHEBI:29035"/>
        <label>2</label>
    </ligand>
</feature>
<dbReference type="NCBIfam" id="NF002073">
    <property type="entry name" value="PRK00913.1-2"/>
    <property type="match status" value="1"/>
</dbReference>
<comment type="catalytic activity">
    <reaction evidence="2 8">
        <text>Release of an N-terminal amino acid, preferentially leucine, but not glutamic or aspartic acids.</text>
        <dbReference type="EC" id="3.4.11.10"/>
    </reaction>
</comment>
<evidence type="ECO:0000256" key="1">
    <source>
        <dbReference type="ARBA" id="ARBA00000135"/>
    </source>
</evidence>
<comment type="similarity">
    <text evidence="3 8">Belongs to the peptidase M17 family.</text>
</comment>
<evidence type="ECO:0000256" key="2">
    <source>
        <dbReference type="ARBA" id="ARBA00000967"/>
    </source>
</evidence>
<dbReference type="EC" id="3.4.11.10" evidence="8"/>
<evidence type="ECO:0000256" key="8">
    <source>
        <dbReference type="HAMAP-Rule" id="MF_00181"/>
    </source>
</evidence>
<feature type="binding site" evidence="8">
    <location>
        <position position="352"/>
    </location>
    <ligand>
        <name>Mn(2+)</name>
        <dbReference type="ChEBI" id="CHEBI:29035"/>
        <label>1</label>
    </ligand>
</feature>
<dbReference type="SUPFAM" id="SSF53187">
    <property type="entry name" value="Zn-dependent exopeptidases"/>
    <property type="match status" value="1"/>
</dbReference>
<accession>A0ABM8HMB4</accession>
<dbReference type="Pfam" id="PF00883">
    <property type="entry name" value="Peptidase_M17"/>
    <property type="match status" value="1"/>
</dbReference>
<dbReference type="RefSeq" id="WP_221250870.1">
    <property type="nucleotide sequence ID" value="NZ_AP024355.1"/>
</dbReference>
<dbReference type="InterPro" id="IPR011356">
    <property type="entry name" value="Leucine_aapep/pepB"/>
</dbReference>
<dbReference type="InterPro" id="IPR023042">
    <property type="entry name" value="Peptidase_M17_leu_NH2_pept"/>
</dbReference>
<dbReference type="EC" id="3.4.11.1" evidence="8"/>
<keyword evidence="8" id="KW-0479">Metal-binding</keyword>
<keyword evidence="5 8" id="KW-0645">Protease</keyword>
<dbReference type="CDD" id="cd00433">
    <property type="entry name" value="Peptidase_M17"/>
    <property type="match status" value="1"/>
</dbReference>
<feature type="active site" evidence="8">
    <location>
        <position position="280"/>
    </location>
</feature>
<dbReference type="NCBIfam" id="NF002075">
    <property type="entry name" value="PRK00913.2-2"/>
    <property type="match status" value="1"/>
</dbReference>
<keyword evidence="4 8" id="KW-0031">Aminopeptidase</keyword>
<feature type="binding site" evidence="8">
    <location>
        <position position="350"/>
    </location>
    <ligand>
        <name>Mn(2+)</name>
        <dbReference type="ChEBI" id="CHEBI:29035"/>
        <label>1</label>
    </ligand>
</feature>
<dbReference type="InterPro" id="IPR043472">
    <property type="entry name" value="Macro_dom-like"/>
</dbReference>
<dbReference type="PRINTS" id="PR00481">
    <property type="entry name" value="LAMNOPPTDASE"/>
</dbReference>
<dbReference type="EMBL" id="AP024355">
    <property type="protein sequence ID" value="BCR03395.1"/>
    <property type="molecule type" value="Genomic_DNA"/>
</dbReference>
<comment type="subcellular location">
    <subcellularLocation>
        <location evidence="8">Cytoplasm</location>
    </subcellularLocation>
</comment>
<evidence type="ECO:0000256" key="4">
    <source>
        <dbReference type="ARBA" id="ARBA00022438"/>
    </source>
</evidence>
<evidence type="ECO:0000313" key="11">
    <source>
        <dbReference type="Proteomes" id="UP001319827"/>
    </source>
</evidence>
<gene>
    <name evidence="8 10" type="primary">pepA</name>
    <name evidence="10" type="ORF">DESUT3_04640</name>
</gene>
<evidence type="ECO:0000313" key="10">
    <source>
        <dbReference type="EMBL" id="BCR03395.1"/>
    </source>
</evidence>
<keyword evidence="11" id="KW-1185">Reference proteome</keyword>